<reference evidence="7" key="2">
    <citation type="submission" date="2012-12" db="EMBL/GenBank/DDBJ databases">
        <authorList>
            <person name="Gao Y.W."/>
            <person name="Fan S.T."/>
            <person name="Sun H.T."/>
            <person name="Wang Z."/>
            <person name="Gao X.L."/>
            <person name="Li Y.G."/>
            <person name="Wang T.C."/>
            <person name="Zhang K."/>
            <person name="Xu W.W."/>
            <person name="Yu Z.J."/>
            <person name="Xia X.Z."/>
        </authorList>
    </citation>
    <scope>NUCLEOTIDE SEQUENCE</scope>
    <source>
        <strain evidence="7">FR3</strain>
    </source>
</reference>
<keyword evidence="3 6" id="KW-0812">Transmembrane</keyword>
<evidence type="ECO:0000313" key="9">
    <source>
        <dbReference type="Proteomes" id="UP000006672"/>
    </source>
</evidence>
<dbReference type="Pfam" id="PF05255">
    <property type="entry name" value="UPF0220"/>
    <property type="match status" value="1"/>
</dbReference>
<evidence type="ECO:0000256" key="4">
    <source>
        <dbReference type="ARBA" id="ARBA00022989"/>
    </source>
</evidence>
<evidence type="ECO:0000256" key="6">
    <source>
        <dbReference type="SAM" id="Phobius"/>
    </source>
</evidence>
<proteinExistence type="inferred from homology"/>
<accession>A0A0J9Y4K9</accession>
<reference evidence="10" key="4">
    <citation type="submission" date="2019-12" db="UniProtKB">
        <authorList>
            <consortium name="WormBaseParasite"/>
        </authorList>
    </citation>
    <scope>IDENTIFICATION</scope>
</reference>
<dbReference type="PANTHER" id="PTHR13180">
    <property type="entry name" value="SMALL MEMBRANE PROTEIN-RELATED"/>
    <property type="match status" value="1"/>
</dbReference>
<dbReference type="OMA" id="LWIMFAD"/>
<keyword evidence="9" id="KW-1185">Reference proteome</keyword>
<name>A0A0J9Y4K9_BRUMA</name>
<evidence type="ECO:0000256" key="3">
    <source>
        <dbReference type="ARBA" id="ARBA00022692"/>
    </source>
</evidence>
<evidence type="ECO:0000313" key="7">
    <source>
        <dbReference type="EMBL" id="CDQ01721.1"/>
    </source>
</evidence>
<feature type="transmembrane region" description="Helical" evidence="6">
    <location>
        <begin position="21"/>
        <end position="40"/>
    </location>
</feature>
<dbReference type="CTD" id="6100980"/>
<dbReference type="FunCoup" id="A0A0J9Y4K9">
    <property type="interactions" value="1548"/>
</dbReference>
<sequence length="158" mass="17743">MSGCLDQFNYNCDIDWDSKRNAVASCISSAMFFIGWWLLIDTAAIYTPVGQWNNVYIIVTVCGTIAMFMVNAVSNSQVRGESMNENILGTKGSRLWLMLGFVLSFASLVAALWIMFADYVLVTGDHPIWPGVALFLHNFLIFISSLVYKFGRTEELWG</sequence>
<feature type="transmembrane region" description="Helical" evidence="6">
    <location>
        <begin position="95"/>
        <end position="116"/>
    </location>
</feature>
<dbReference type="WormBase" id="Bm7126">
    <property type="protein sequence ID" value="BM04002"/>
    <property type="gene ID" value="WBGene00227387"/>
</dbReference>
<evidence type="ECO:0000313" key="11">
    <source>
        <dbReference type="WormBase" id="Bm7126"/>
    </source>
</evidence>
<keyword evidence="5 6" id="KW-0472">Membrane</keyword>
<dbReference type="RefSeq" id="XP_001897526.1">
    <property type="nucleotide sequence ID" value="XM_001897491.1"/>
</dbReference>
<dbReference type="GeneID" id="6100980"/>
<dbReference type="AlphaFoldDB" id="A0A0J9Y4K9"/>
<dbReference type="EMBL" id="LN857023">
    <property type="protein sequence ID" value="CDQ01721.1"/>
    <property type="molecule type" value="Genomic_DNA"/>
</dbReference>
<feature type="transmembrane region" description="Helical" evidence="6">
    <location>
        <begin position="55"/>
        <end position="74"/>
    </location>
</feature>
<dbReference type="OrthoDB" id="268928at2759"/>
<dbReference type="InterPro" id="IPR007919">
    <property type="entry name" value="UPF0220"/>
</dbReference>
<evidence type="ECO:0000313" key="10">
    <source>
        <dbReference type="WBParaSite" id="Bm7126.1"/>
    </source>
</evidence>
<comment type="subcellular location">
    <subcellularLocation>
        <location evidence="1">Membrane</location>
        <topology evidence="1">Multi-pass membrane protein</topology>
    </subcellularLocation>
</comment>
<reference evidence="7 9" key="1">
    <citation type="journal article" date="2007" name="Science">
        <title>Draft genome of the filarial nematode parasite Brugia malayi.</title>
        <authorList>
            <person name="Ghedin E."/>
            <person name="Wang S."/>
            <person name="Spiro D."/>
            <person name="Caler E."/>
            <person name="Zhao Q."/>
            <person name="Crabtree J."/>
            <person name="Allen J.E."/>
            <person name="Delcher A.L."/>
            <person name="Guiliano D.B."/>
            <person name="Miranda-Saavedra D."/>
            <person name="Angiuoli S.V."/>
            <person name="Creasy T."/>
            <person name="Amedeo P."/>
            <person name="Haas B."/>
            <person name="El-Sayed N.M."/>
            <person name="Wortman J.R."/>
            <person name="Feldblyum T."/>
            <person name="Tallon L."/>
            <person name="Schatz M."/>
            <person name="Shumway M."/>
            <person name="Koo H."/>
            <person name="Salzberg S.L."/>
            <person name="Schobel S."/>
            <person name="Pertea M."/>
            <person name="Pop M."/>
            <person name="White O."/>
            <person name="Barton G.J."/>
            <person name="Carlow C.K."/>
            <person name="Crawford M.J."/>
            <person name="Daub J."/>
            <person name="Dimmic M.W."/>
            <person name="Estes C.F."/>
            <person name="Foster J.M."/>
            <person name="Ganatra M."/>
            <person name="Gregory W.F."/>
            <person name="Johnson N.M."/>
            <person name="Jin J."/>
            <person name="Komuniecki R."/>
            <person name="Korf I."/>
            <person name="Kumar S."/>
            <person name="Laney S."/>
            <person name="Li B.W."/>
            <person name="Li W."/>
            <person name="Lindblom T.H."/>
            <person name="Lustigman S."/>
            <person name="Ma D."/>
            <person name="Maina C.V."/>
            <person name="Martin D.M."/>
            <person name="McCarter J.P."/>
            <person name="McReynolds L."/>
            <person name="Mitreva M."/>
            <person name="Nutman T.B."/>
            <person name="Parkinson J."/>
            <person name="Peregrin-Alvarez J.M."/>
            <person name="Poole C."/>
            <person name="Ren Q."/>
            <person name="Saunders L."/>
            <person name="Sluder A.E."/>
            <person name="Smith K."/>
            <person name="Stanke M."/>
            <person name="Unnasch T.R."/>
            <person name="Ware J."/>
            <person name="Wei A.D."/>
            <person name="Weil G."/>
            <person name="Williams D.J."/>
            <person name="Zhang Y."/>
            <person name="Williams S.A."/>
            <person name="Fraser-Liggett C."/>
            <person name="Slatko B."/>
            <person name="Blaxter M.L."/>
            <person name="Scott A.L."/>
        </authorList>
    </citation>
    <scope>NUCLEOTIDE SEQUENCE</scope>
    <source>
        <strain evidence="7 9">FR3</strain>
    </source>
</reference>
<comment type="similarity">
    <text evidence="2">Belongs to the UPF0220 family.</text>
</comment>
<dbReference type="Proteomes" id="UP000006672">
    <property type="component" value="Unassembled WGS sequence"/>
</dbReference>
<dbReference type="EMBL" id="CAAKNF010000194">
    <property type="protein sequence ID" value="VIO95172.1"/>
    <property type="molecule type" value="Genomic_DNA"/>
</dbReference>
<reference evidence="8" key="3">
    <citation type="submission" date="2019-04" db="EMBL/GenBank/DDBJ databases">
        <authorList>
            <person name="Howe K."/>
            <person name="Paulini M."/>
            <person name="Williams G."/>
        </authorList>
    </citation>
    <scope>NUCLEOTIDE SEQUENCE [LARGE SCALE GENOMIC DNA]</scope>
    <source>
        <strain evidence="8">FR3</strain>
    </source>
</reference>
<gene>
    <name evidence="7 10 11" type="ORF">Bm7126</name>
    <name evidence="8" type="ORF">BM_BM7126</name>
    <name evidence="7" type="ORF">BM_Bm7126</name>
</gene>
<dbReference type="STRING" id="6279.A0A0J9Y4K9"/>
<evidence type="ECO:0000256" key="5">
    <source>
        <dbReference type="ARBA" id="ARBA00023136"/>
    </source>
</evidence>
<dbReference type="KEGG" id="bmy:BM_BM7126"/>
<organism evidence="7">
    <name type="scientific">Brugia malayi</name>
    <name type="common">Filarial nematode worm</name>
    <dbReference type="NCBI Taxonomy" id="6279"/>
    <lineage>
        <taxon>Eukaryota</taxon>
        <taxon>Metazoa</taxon>
        <taxon>Ecdysozoa</taxon>
        <taxon>Nematoda</taxon>
        <taxon>Chromadorea</taxon>
        <taxon>Rhabditida</taxon>
        <taxon>Spirurina</taxon>
        <taxon>Spiruromorpha</taxon>
        <taxon>Filarioidea</taxon>
        <taxon>Onchocercidae</taxon>
        <taxon>Brugia</taxon>
    </lineage>
</organism>
<keyword evidence="4 6" id="KW-1133">Transmembrane helix</keyword>
<protein>
    <submittedName>
        <fullName evidence="7">Bm7126</fullName>
    </submittedName>
    <submittedName>
        <fullName evidence="8 10">Small membrane protein, putative</fullName>
    </submittedName>
</protein>
<evidence type="ECO:0000256" key="1">
    <source>
        <dbReference type="ARBA" id="ARBA00004141"/>
    </source>
</evidence>
<dbReference type="GO" id="GO:0016020">
    <property type="term" value="C:membrane"/>
    <property type="evidence" value="ECO:0007669"/>
    <property type="project" value="UniProtKB-SubCell"/>
</dbReference>
<dbReference type="WBParaSite" id="Bm7126.1">
    <property type="protein sequence ID" value="Bm7126.1"/>
    <property type="gene ID" value="WBGene00227387"/>
</dbReference>
<feature type="transmembrane region" description="Helical" evidence="6">
    <location>
        <begin position="128"/>
        <end position="148"/>
    </location>
</feature>
<evidence type="ECO:0000256" key="2">
    <source>
        <dbReference type="ARBA" id="ARBA00005335"/>
    </source>
</evidence>
<accession>A0A4E9FFB9</accession>
<evidence type="ECO:0000313" key="8">
    <source>
        <dbReference type="EMBL" id="VIO95172.1"/>
    </source>
</evidence>